<dbReference type="eggNOG" id="ENOG5032T6B">
    <property type="taxonomic scope" value="Bacteria"/>
</dbReference>
<evidence type="ECO:0000259" key="1">
    <source>
        <dbReference type="Pfam" id="PF14321"/>
    </source>
</evidence>
<protein>
    <recommendedName>
        <fullName evidence="1">DUF4382 domain-containing protein</fullName>
    </recommendedName>
</protein>
<dbReference type="RefSeq" id="WP_015868770.1">
    <property type="nucleotide sequence ID" value="NC_012785.1"/>
</dbReference>
<organism evidence="2 3">
    <name type="scientific">Kosmotoga olearia (strain ATCC BAA-1733 / DSM 21960 / TBF 19.5.1)</name>
    <dbReference type="NCBI Taxonomy" id="521045"/>
    <lineage>
        <taxon>Bacteria</taxon>
        <taxon>Thermotogati</taxon>
        <taxon>Thermotogota</taxon>
        <taxon>Thermotogae</taxon>
        <taxon>Kosmotogales</taxon>
        <taxon>Kosmotogaceae</taxon>
        <taxon>Kosmotoga</taxon>
    </lineage>
</organism>
<gene>
    <name evidence="2" type="ordered locus">Kole_1431</name>
</gene>
<evidence type="ECO:0000313" key="3">
    <source>
        <dbReference type="Proteomes" id="UP000002382"/>
    </source>
</evidence>
<proteinExistence type="predicted"/>
<dbReference type="InterPro" id="IPR025491">
    <property type="entry name" value="DUF4382"/>
</dbReference>
<dbReference type="Pfam" id="PF14321">
    <property type="entry name" value="DUF4382"/>
    <property type="match status" value="1"/>
</dbReference>
<feature type="domain" description="DUF4382" evidence="1">
    <location>
        <begin position="35"/>
        <end position="160"/>
    </location>
</feature>
<reference evidence="2 3" key="2">
    <citation type="journal article" date="2011" name="J. Bacteriol.">
        <title>Genome Sequence of Kosmotoga olearia Strain TBF 19.5.1, a Thermophilic Bacterium with a Wide Growth Temperature Range, Isolated from the Troll B Oil Platform in the North Sea.</title>
        <authorList>
            <person name="Swithers K.S."/>
            <person name="Dipippo J.L."/>
            <person name="Bruce D.C."/>
            <person name="Detter C."/>
            <person name="Tapia R."/>
            <person name="Han S."/>
            <person name="Goodwin L.A."/>
            <person name="Han J."/>
            <person name="Woyke T."/>
            <person name="Pitluck S."/>
            <person name="Pennacchio L."/>
            <person name="Nolan M."/>
            <person name="Mikhailova N."/>
            <person name="Land M.L."/>
            <person name="Nesbo C.L."/>
            <person name="Gogarten J.P."/>
            <person name="Noll K.M."/>
        </authorList>
    </citation>
    <scope>NUCLEOTIDE SEQUENCE [LARGE SCALE GENOMIC DNA]</scope>
    <source>
        <strain evidence="3">ATCC BAA-1733 / DSM 21960 / TBF 19.5.1</strain>
    </source>
</reference>
<dbReference type="OrthoDB" id="43556at2"/>
<dbReference type="PROSITE" id="PS51257">
    <property type="entry name" value="PROKAR_LIPOPROTEIN"/>
    <property type="match status" value="1"/>
</dbReference>
<dbReference type="AlphaFoldDB" id="C5CE21"/>
<dbReference type="Proteomes" id="UP000002382">
    <property type="component" value="Chromosome"/>
</dbReference>
<dbReference type="HOGENOM" id="CLU_969118_0_0_0"/>
<evidence type="ECO:0000313" key="2">
    <source>
        <dbReference type="EMBL" id="ACR80123.1"/>
    </source>
</evidence>
<sequence length="303" mass="33587">MKKITVLLLVAITTLFAITGCVNWINDFEDEEEVGTLQVFLTDAVVPINDIERLEVQIDEIVLIGSDASPTELVISDESTVVNLLDLVGEDIDLGTVEGTGTYDQLRFYVGDVATITVLGVEYPIEVVAGKLICPLEGLDISETDVLLLDFDLSRSLIVQGRWDPENVDNVHMTPVIHSRHGDDLYDVTGIITTPSATPFLVTLNPVDDTEEATALLSMPGEDEDENEVLATFTHKECTKWEEGEFKFKKVEDGKYMLYVYDYSVYSQEDFDVAASTTEAIFVYPEIIEVNGEDIDLGEINAE</sequence>
<reference evidence="2 3" key="1">
    <citation type="submission" date="2009-06" db="EMBL/GenBank/DDBJ databases">
        <title>Complete sequence of Thermotogales bacterium TBF 19.5.1.</title>
        <authorList>
            <consortium name="US DOE Joint Genome Institute"/>
            <person name="Lucas S."/>
            <person name="Copeland A."/>
            <person name="Lapidus A."/>
            <person name="Glavina del Rio T."/>
            <person name="Tice H."/>
            <person name="Bruce D."/>
            <person name="Goodwin L."/>
            <person name="Pitluck S."/>
            <person name="Chertkov O."/>
            <person name="Brettin T."/>
            <person name="Detter J.C."/>
            <person name="Han C."/>
            <person name="Schmutz J."/>
            <person name="Larimer F."/>
            <person name="Land M."/>
            <person name="Hauser L."/>
            <person name="Kyrpides N."/>
            <person name="Ovchinnikova G."/>
            <person name="Noll K."/>
        </authorList>
    </citation>
    <scope>NUCLEOTIDE SEQUENCE [LARGE SCALE GENOMIC DNA]</scope>
    <source>
        <strain evidence="3">ATCC BAA-1733 / DSM 21960 / TBF 19.5.1</strain>
    </source>
</reference>
<name>C5CE21_KOSOT</name>
<accession>C5CE21</accession>
<keyword evidence="3" id="KW-1185">Reference proteome</keyword>
<dbReference type="EMBL" id="CP001634">
    <property type="protein sequence ID" value="ACR80123.1"/>
    <property type="molecule type" value="Genomic_DNA"/>
</dbReference>
<dbReference type="KEGG" id="kol:Kole_1431"/>
<dbReference type="STRING" id="521045.Kole_1431"/>